<dbReference type="PROSITE" id="PS51819">
    <property type="entry name" value="VOC"/>
    <property type="match status" value="2"/>
</dbReference>
<feature type="domain" description="VOC" evidence="1">
    <location>
        <begin position="7"/>
        <end position="120"/>
    </location>
</feature>
<protein>
    <submittedName>
        <fullName evidence="2">Glyoxalase</fullName>
    </submittedName>
</protein>
<dbReference type="Proteomes" id="UP000244162">
    <property type="component" value="Unassembled WGS sequence"/>
</dbReference>
<dbReference type="Gene3D" id="3.10.180.10">
    <property type="entry name" value="2,3-Dihydroxybiphenyl 1,2-Dioxygenase, domain 1"/>
    <property type="match status" value="2"/>
</dbReference>
<proteinExistence type="predicted"/>
<evidence type="ECO:0000313" key="2">
    <source>
        <dbReference type="EMBL" id="PTQ09416.1"/>
    </source>
</evidence>
<reference evidence="2 3" key="1">
    <citation type="submission" date="2017-09" db="EMBL/GenBank/DDBJ databases">
        <title>Sphingomonas panjinensis sp.nov., isolated from oil-contaminated soil.</title>
        <authorList>
            <person name="Wang L."/>
            <person name="Chen L."/>
        </authorList>
    </citation>
    <scope>NUCLEOTIDE SEQUENCE [LARGE SCALE GENOMIC DNA]</scope>
    <source>
        <strain evidence="2 3">FW-11</strain>
    </source>
</reference>
<organism evidence="2 3">
    <name type="scientific">Sphingomonas oleivorans</name>
    <dbReference type="NCBI Taxonomy" id="1735121"/>
    <lineage>
        <taxon>Bacteria</taxon>
        <taxon>Pseudomonadati</taxon>
        <taxon>Pseudomonadota</taxon>
        <taxon>Alphaproteobacteria</taxon>
        <taxon>Sphingomonadales</taxon>
        <taxon>Sphingomonadaceae</taxon>
        <taxon>Sphingomonas</taxon>
    </lineage>
</organism>
<comment type="caution">
    <text evidence="2">The sequence shown here is derived from an EMBL/GenBank/DDBJ whole genome shotgun (WGS) entry which is preliminary data.</text>
</comment>
<dbReference type="PANTHER" id="PTHR33993:SF14">
    <property type="entry name" value="GB|AAF24581.1"/>
    <property type="match status" value="1"/>
</dbReference>
<accession>A0A2T5FVE3</accession>
<dbReference type="InterPro" id="IPR029068">
    <property type="entry name" value="Glyas_Bleomycin-R_OHBP_Dase"/>
</dbReference>
<sequence length="253" mass="27239">MSDIHGRFVWYELISPDREASKRFYGDVMGWGAEDTQMPGMVYTMFNIDGTPVAGLMDLPEPNARPGWTGYVAVDDVDGTVEQVKRLGGSVHVPPTDIADVGRFSIVADPQGAVLALFTSLHPERDQPAAPGAPARVGWHELAAVDWEKAFAFYSELFGWQKAEGIDMGEMGIYQLFSAGGQPIGGMFNKPPTVPAPAWLFYVNIGDIDAAIERVKAGGGQILNGPMQVPGGDWIVQSIDPQGAMFALVGKRG</sequence>
<dbReference type="SUPFAM" id="SSF54593">
    <property type="entry name" value="Glyoxalase/Bleomycin resistance protein/Dihydroxybiphenyl dioxygenase"/>
    <property type="match status" value="2"/>
</dbReference>
<dbReference type="InterPro" id="IPR052164">
    <property type="entry name" value="Anthracycline_SecMetBiosynth"/>
</dbReference>
<dbReference type="InterPro" id="IPR037523">
    <property type="entry name" value="VOC_core"/>
</dbReference>
<dbReference type="PANTHER" id="PTHR33993">
    <property type="entry name" value="GLYOXALASE-RELATED"/>
    <property type="match status" value="1"/>
</dbReference>
<feature type="domain" description="VOC" evidence="1">
    <location>
        <begin position="136"/>
        <end position="251"/>
    </location>
</feature>
<evidence type="ECO:0000313" key="3">
    <source>
        <dbReference type="Proteomes" id="UP000244162"/>
    </source>
</evidence>
<dbReference type="CDD" id="cd07247">
    <property type="entry name" value="SgaA_N_like"/>
    <property type="match status" value="2"/>
</dbReference>
<dbReference type="EMBL" id="NWBU01000011">
    <property type="protein sequence ID" value="PTQ09416.1"/>
    <property type="molecule type" value="Genomic_DNA"/>
</dbReference>
<evidence type="ECO:0000259" key="1">
    <source>
        <dbReference type="PROSITE" id="PS51819"/>
    </source>
</evidence>
<gene>
    <name evidence="2" type="ORF">CLG96_14565</name>
</gene>
<dbReference type="RefSeq" id="WP_107968900.1">
    <property type="nucleotide sequence ID" value="NZ_NWBU01000011.1"/>
</dbReference>
<dbReference type="InterPro" id="IPR004360">
    <property type="entry name" value="Glyas_Fos-R_dOase_dom"/>
</dbReference>
<dbReference type="Pfam" id="PF00903">
    <property type="entry name" value="Glyoxalase"/>
    <property type="match status" value="2"/>
</dbReference>
<name>A0A2T5FVE3_9SPHN</name>
<dbReference type="OrthoDB" id="9793039at2"/>
<dbReference type="AlphaFoldDB" id="A0A2T5FVE3"/>
<keyword evidence="3" id="KW-1185">Reference proteome</keyword>